<gene>
    <name evidence="5" type="primary">rpoY</name>
    <name evidence="6" type="ORF">GH741_04255</name>
</gene>
<keyword evidence="1 5" id="KW-0240">DNA-directed RNA polymerase</keyword>
<dbReference type="GO" id="GO:0003677">
    <property type="term" value="F:DNA binding"/>
    <property type="evidence" value="ECO:0007669"/>
    <property type="project" value="UniProtKB-UniRule"/>
</dbReference>
<comment type="subunit">
    <text evidence="5">RNAP is composed of a core of 2 alpha, a beta and a beta' subunit. The core is associated with a delta subunit, and at least one of epsilon or omega. When a sigma factor is associated with the core the holoenzyme is formed, which can initiate transcription.</text>
</comment>
<keyword evidence="7" id="KW-1185">Reference proteome</keyword>
<dbReference type="EMBL" id="WJNG01000002">
    <property type="protein sequence ID" value="MRH41885.1"/>
    <property type="molecule type" value="Genomic_DNA"/>
</dbReference>
<evidence type="ECO:0000256" key="3">
    <source>
        <dbReference type="ARBA" id="ARBA00022695"/>
    </source>
</evidence>
<proteinExistence type="inferred from homology"/>
<evidence type="ECO:0000256" key="1">
    <source>
        <dbReference type="ARBA" id="ARBA00022478"/>
    </source>
</evidence>
<dbReference type="Gene3D" id="3.10.20.730">
    <property type="entry name" value="RNAP, epsilon subunit-like"/>
    <property type="match status" value="1"/>
</dbReference>
<name>A0A6A8D804_9BACI</name>
<accession>A0A6A8D804</accession>
<dbReference type="GO" id="GO:0006351">
    <property type="term" value="P:DNA-templated transcription"/>
    <property type="evidence" value="ECO:0007669"/>
    <property type="project" value="UniProtKB-UniRule"/>
</dbReference>
<keyword evidence="4 5" id="KW-0804">Transcription</keyword>
<organism evidence="6 7">
    <name type="scientific">Aquibacillus halophilus</name>
    <dbReference type="NCBI Taxonomy" id="930132"/>
    <lineage>
        <taxon>Bacteria</taxon>
        <taxon>Bacillati</taxon>
        <taxon>Bacillota</taxon>
        <taxon>Bacilli</taxon>
        <taxon>Bacillales</taxon>
        <taxon>Bacillaceae</taxon>
        <taxon>Aquibacillus</taxon>
    </lineage>
</organism>
<dbReference type="AlphaFoldDB" id="A0A6A8D804"/>
<dbReference type="InterPro" id="IPR009907">
    <property type="entry name" value="RpoY"/>
</dbReference>
<dbReference type="OrthoDB" id="2147503at2"/>
<comment type="caution">
    <text evidence="6">The sequence shown here is derived from an EMBL/GenBank/DDBJ whole genome shotgun (WGS) entry which is preliminary data.</text>
</comment>
<reference evidence="6" key="1">
    <citation type="submission" date="2019-11" db="EMBL/GenBank/DDBJ databases">
        <authorList>
            <person name="Li J."/>
        </authorList>
    </citation>
    <scope>NUCLEOTIDE SEQUENCE</scope>
    <source>
        <strain evidence="6">B6B</strain>
    </source>
</reference>
<protein>
    <recommendedName>
        <fullName evidence="5">DNA-directed RNA polymerase subunit epsilon</fullName>
        <shortName evidence="5">RNAP epsilon subunit</shortName>
        <ecNumber evidence="5">2.7.7.6</ecNumber>
    </recommendedName>
    <alternativeName>
        <fullName evidence="5">RNA polymerase epsilon subunit</fullName>
    </alternativeName>
    <alternativeName>
        <fullName evidence="5">Transcriptase subunit epsilon</fullName>
    </alternativeName>
</protein>
<comment type="similarity">
    <text evidence="5">Belongs to the RNA polymerase subunit epsilon family.</text>
</comment>
<comment type="function">
    <text evidence="5">A non-essential component of RNA polymerase (RNAP).</text>
</comment>
<evidence type="ECO:0000256" key="2">
    <source>
        <dbReference type="ARBA" id="ARBA00022679"/>
    </source>
</evidence>
<dbReference type="Proteomes" id="UP000799092">
    <property type="component" value="Unassembled WGS sequence"/>
</dbReference>
<dbReference type="NCBIfam" id="NF010188">
    <property type="entry name" value="PRK13667.1"/>
    <property type="match status" value="1"/>
</dbReference>
<dbReference type="GO" id="GO:0000428">
    <property type="term" value="C:DNA-directed RNA polymerase complex"/>
    <property type="evidence" value="ECO:0007669"/>
    <property type="project" value="UniProtKB-KW"/>
</dbReference>
<comment type="catalytic activity">
    <reaction evidence="5">
        <text>RNA(n) + a ribonucleoside 5'-triphosphate = RNA(n+1) + diphosphate</text>
        <dbReference type="Rhea" id="RHEA:21248"/>
        <dbReference type="Rhea" id="RHEA-COMP:14527"/>
        <dbReference type="Rhea" id="RHEA-COMP:17342"/>
        <dbReference type="ChEBI" id="CHEBI:33019"/>
        <dbReference type="ChEBI" id="CHEBI:61557"/>
        <dbReference type="ChEBI" id="CHEBI:140395"/>
        <dbReference type="EC" id="2.7.7.6"/>
    </reaction>
</comment>
<dbReference type="RefSeq" id="WP_153735497.1">
    <property type="nucleotide sequence ID" value="NZ_WJNG01000002.1"/>
</dbReference>
<sequence>MIYKVMYQELPNEVPVRERTKSLYFDAKSEREVRKKLSDRNLNIEFIQPLDEAHLNYEKQSEDFVVENA</sequence>
<dbReference type="EC" id="2.7.7.6" evidence="5"/>
<keyword evidence="3 5" id="KW-0548">Nucleotidyltransferase</keyword>
<keyword evidence="2 5" id="KW-0808">Transferase</keyword>
<evidence type="ECO:0000313" key="6">
    <source>
        <dbReference type="EMBL" id="MRH41885.1"/>
    </source>
</evidence>
<dbReference type="Pfam" id="PF07288">
    <property type="entry name" value="RpoY"/>
    <property type="match status" value="1"/>
</dbReference>
<dbReference type="GO" id="GO:0003899">
    <property type="term" value="F:DNA-directed RNA polymerase activity"/>
    <property type="evidence" value="ECO:0007669"/>
    <property type="project" value="UniProtKB-UniRule"/>
</dbReference>
<dbReference type="HAMAP" id="MF_01553">
    <property type="entry name" value="RNApol_bact_RpoY"/>
    <property type="match status" value="1"/>
</dbReference>
<evidence type="ECO:0000313" key="7">
    <source>
        <dbReference type="Proteomes" id="UP000799092"/>
    </source>
</evidence>
<evidence type="ECO:0000256" key="5">
    <source>
        <dbReference type="HAMAP-Rule" id="MF_01553"/>
    </source>
</evidence>
<evidence type="ECO:0000256" key="4">
    <source>
        <dbReference type="ARBA" id="ARBA00023163"/>
    </source>
</evidence>